<evidence type="ECO:0000313" key="4">
    <source>
        <dbReference type="Proteomes" id="UP001235939"/>
    </source>
</evidence>
<dbReference type="InterPro" id="IPR013830">
    <property type="entry name" value="SGNH_hydro"/>
</dbReference>
<dbReference type="SUPFAM" id="SSF52266">
    <property type="entry name" value="SGNH hydrolase"/>
    <property type="match status" value="1"/>
</dbReference>
<proteinExistence type="inferred from homology"/>
<dbReference type="Pfam" id="PF13472">
    <property type="entry name" value="Lipase_GDSL_2"/>
    <property type="match status" value="1"/>
</dbReference>
<gene>
    <name evidence="3" type="ORF">LAZ67_8003586</name>
</gene>
<dbReference type="EMBL" id="CP092870">
    <property type="protein sequence ID" value="UYV71531.1"/>
    <property type="molecule type" value="Genomic_DNA"/>
</dbReference>
<evidence type="ECO:0000259" key="2">
    <source>
        <dbReference type="Pfam" id="PF13472"/>
    </source>
</evidence>
<name>A0ABY6KRQ1_9ARAC</name>
<evidence type="ECO:0000256" key="1">
    <source>
        <dbReference type="ARBA" id="ARBA00038184"/>
    </source>
</evidence>
<evidence type="ECO:0000313" key="3">
    <source>
        <dbReference type="EMBL" id="UYV71531.1"/>
    </source>
</evidence>
<organism evidence="3 4">
    <name type="scientific">Cordylochernes scorpioides</name>
    <dbReference type="NCBI Taxonomy" id="51811"/>
    <lineage>
        <taxon>Eukaryota</taxon>
        <taxon>Metazoa</taxon>
        <taxon>Ecdysozoa</taxon>
        <taxon>Arthropoda</taxon>
        <taxon>Chelicerata</taxon>
        <taxon>Arachnida</taxon>
        <taxon>Pseudoscorpiones</taxon>
        <taxon>Cheliferoidea</taxon>
        <taxon>Chernetidae</taxon>
        <taxon>Cordylochernes</taxon>
    </lineage>
</organism>
<dbReference type="PANTHER" id="PTHR11852">
    <property type="entry name" value="PLATELET-ACTIVATING FACTOR ACETYLHYDROLASE"/>
    <property type="match status" value="1"/>
</dbReference>
<dbReference type="InterPro" id="IPR036514">
    <property type="entry name" value="SGNH_hydro_sf"/>
</dbReference>
<protein>
    <submittedName>
        <fullName evidence="3">PAFAH1B2</fullName>
    </submittedName>
</protein>
<dbReference type="Gene3D" id="3.40.50.1110">
    <property type="entry name" value="SGNH hydrolase"/>
    <property type="match status" value="1"/>
</dbReference>
<accession>A0ABY6KRQ1</accession>
<feature type="domain" description="SGNH hydrolase-type esterase" evidence="2">
    <location>
        <begin position="5"/>
        <end position="132"/>
    </location>
</feature>
<dbReference type="Proteomes" id="UP001235939">
    <property type="component" value="Chromosome 08"/>
</dbReference>
<sequence>MHCLNLGIEEDQTQNVLWRIENGELDNIKPKVVVLSVGFNNTHHTPEEVVEGLQACEAAIRKHQPHANVVVIELFPSGPQPNPLRERVAMINQQLREASWGPITQVVNLDPGFVQADGTISHHDMYDYQHLTRNATMRTFEPLADLLGQLLSEQQLNDAPSQ</sequence>
<reference evidence="3 4" key="1">
    <citation type="submission" date="2022-01" db="EMBL/GenBank/DDBJ databases">
        <title>A chromosomal length assembly of Cordylochernes scorpioides.</title>
        <authorList>
            <person name="Zeh D."/>
            <person name="Zeh J."/>
        </authorList>
    </citation>
    <scope>NUCLEOTIDE SEQUENCE [LARGE SCALE GENOMIC DNA]</scope>
    <source>
        <strain evidence="3">IN4F17</strain>
        <tissue evidence="3">Whole Body</tissue>
    </source>
</reference>
<comment type="similarity">
    <text evidence="1">Belongs to the 'GDSL' lipolytic enzyme family. Platelet-activating factor acetylhydrolase IB beta/gamma subunits subfamily.</text>
</comment>
<dbReference type="PANTHER" id="PTHR11852:SF0">
    <property type="entry name" value="PLATELET-ACTIVATING FACTOR ACETYLHYDROLASE IB SUBUNIT BETA HOMOLOG"/>
    <property type="match status" value="1"/>
</dbReference>
<keyword evidence="4" id="KW-1185">Reference proteome</keyword>